<dbReference type="EC" id="4.4.1.8" evidence="10"/>
<dbReference type="InterPro" id="IPR015421">
    <property type="entry name" value="PyrdxlP-dep_Trfase_major"/>
</dbReference>
<dbReference type="PANTHER" id="PTHR43500">
    <property type="entry name" value="CYSTATHIONINE BETA-LYASE-RELATED"/>
    <property type="match status" value="1"/>
</dbReference>
<keyword evidence="3 8" id="KW-0663">Pyridoxal phosphate</keyword>
<accession>A0A506TV89</accession>
<evidence type="ECO:0000313" key="10">
    <source>
        <dbReference type="EMBL" id="TPW25983.1"/>
    </source>
</evidence>
<comment type="caution">
    <text evidence="10">The sequence shown here is derived from an EMBL/GenBank/DDBJ whole genome shotgun (WGS) entry which is preliminary data.</text>
</comment>
<dbReference type="Pfam" id="PF01053">
    <property type="entry name" value="Cys_Met_Meta_PP"/>
    <property type="match status" value="1"/>
</dbReference>
<dbReference type="EMBL" id="VHLH01000040">
    <property type="protein sequence ID" value="TPW25983.1"/>
    <property type="molecule type" value="Genomic_DNA"/>
</dbReference>
<dbReference type="GO" id="GO:0047804">
    <property type="term" value="F:cysteine-S-conjugate beta-lyase activity"/>
    <property type="evidence" value="ECO:0007669"/>
    <property type="project" value="UniProtKB-EC"/>
</dbReference>
<evidence type="ECO:0000256" key="2">
    <source>
        <dbReference type="ARBA" id="ARBA00009077"/>
    </source>
</evidence>
<dbReference type="GO" id="GO:0030170">
    <property type="term" value="F:pyridoxal phosphate binding"/>
    <property type="evidence" value="ECO:0007669"/>
    <property type="project" value="InterPro"/>
</dbReference>
<proteinExistence type="inferred from homology"/>
<sequence length="389" mass="42112">MKKDTLLVHGGRRSSGPVNPPVARASTILFDDLATFEASRADRFSGLRYGIHGTDTLFALEEAVTKLEGCHRAIIVPSGLAAITCSIIAATKPGGNILVADTVYGPTRAFCNGLLKRMGVRTIYYDPCINSAIAELIDENTCAIYCETPGSLTFEVQDIPAIATAAHEREIPVIVDNTWATPLFFDALAHGADISIQAATKYLCGHSDVMMGTVATTEKWWRPIRDTVADLGFSTSPDDCYLALRGMRTLAPRLRQQHTSGLEVATWLRKQEGILRVIHPGLQDDPGHGLWQRDFTGASGLFGIELATQSAHGLAAFIDTLSLFGLGSSWGGYESLVIPARFERLQRPFHLRGTLVRLHVGLEDPSDLIADLACALRALETASASEQKP</sequence>
<evidence type="ECO:0000256" key="8">
    <source>
        <dbReference type="PIRSR" id="PIRSR001434-2"/>
    </source>
</evidence>
<dbReference type="Proteomes" id="UP000320314">
    <property type="component" value="Unassembled WGS sequence"/>
</dbReference>
<dbReference type="InterPro" id="IPR015424">
    <property type="entry name" value="PyrdxlP-dep_Trfase"/>
</dbReference>
<dbReference type="InterPro" id="IPR006233">
    <property type="entry name" value="Cys_b_lyase_bac"/>
</dbReference>
<keyword evidence="11" id="KW-1185">Reference proteome</keyword>
<dbReference type="Gene3D" id="3.40.640.10">
    <property type="entry name" value="Type I PLP-dependent aspartate aminotransferase-like (Major domain)"/>
    <property type="match status" value="1"/>
</dbReference>
<feature type="modified residue" description="N6-(pyridoxal phosphate)lysine" evidence="8">
    <location>
        <position position="201"/>
    </location>
</feature>
<dbReference type="SUPFAM" id="SSF53383">
    <property type="entry name" value="PLP-dependent transferases"/>
    <property type="match status" value="1"/>
</dbReference>
<dbReference type="CDD" id="cd00614">
    <property type="entry name" value="CGS_like"/>
    <property type="match status" value="1"/>
</dbReference>
<dbReference type="FunFam" id="3.40.640.10:FF:000046">
    <property type="entry name" value="Cystathionine gamma-lyase"/>
    <property type="match status" value="1"/>
</dbReference>
<evidence type="ECO:0000256" key="4">
    <source>
        <dbReference type="ARBA" id="ARBA00023239"/>
    </source>
</evidence>
<comment type="cofactor">
    <cofactor evidence="1 9">
        <name>pyridoxal 5'-phosphate</name>
        <dbReference type="ChEBI" id="CHEBI:597326"/>
    </cofactor>
</comment>
<keyword evidence="4 10" id="KW-0456">Lyase</keyword>
<protein>
    <submittedName>
        <fullName evidence="10">Cystathionine beta-lyase</fullName>
        <ecNumber evidence="10">4.4.1.8</ecNumber>
    </submittedName>
</protein>
<dbReference type="GO" id="GO:0019450">
    <property type="term" value="P:L-cysteine catabolic process to pyruvate"/>
    <property type="evidence" value="ECO:0007669"/>
    <property type="project" value="TreeGrafter"/>
</dbReference>
<dbReference type="InterPro" id="IPR015422">
    <property type="entry name" value="PyrdxlP-dep_Trfase_small"/>
</dbReference>
<dbReference type="RefSeq" id="WP_141168225.1">
    <property type="nucleotide sequence ID" value="NZ_VHLH01000040.1"/>
</dbReference>
<dbReference type="PANTHER" id="PTHR43500:SF1">
    <property type="entry name" value="CYSTATHIONINE BETA-LYASE-RELATED"/>
    <property type="match status" value="1"/>
</dbReference>
<organism evidence="10 11">
    <name type="scientific">Pararhizobium mangrovi</name>
    <dbReference type="NCBI Taxonomy" id="2590452"/>
    <lineage>
        <taxon>Bacteria</taxon>
        <taxon>Pseudomonadati</taxon>
        <taxon>Pseudomonadota</taxon>
        <taxon>Alphaproteobacteria</taxon>
        <taxon>Hyphomicrobiales</taxon>
        <taxon>Rhizobiaceae</taxon>
        <taxon>Rhizobium/Agrobacterium group</taxon>
        <taxon>Pararhizobium</taxon>
    </lineage>
</organism>
<evidence type="ECO:0000256" key="9">
    <source>
        <dbReference type="RuleBase" id="RU362118"/>
    </source>
</evidence>
<evidence type="ECO:0000313" key="11">
    <source>
        <dbReference type="Proteomes" id="UP000320314"/>
    </source>
</evidence>
<dbReference type="PIRSF" id="PIRSF001434">
    <property type="entry name" value="CGS"/>
    <property type="match status" value="1"/>
</dbReference>
<name>A0A506TV89_9HYPH</name>
<dbReference type="Gene3D" id="3.90.1150.10">
    <property type="entry name" value="Aspartate Aminotransferase, domain 1"/>
    <property type="match status" value="1"/>
</dbReference>
<dbReference type="GO" id="GO:0019346">
    <property type="term" value="P:transsulfuration"/>
    <property type="evidence" value="ECO:0007669"/>
    <property type="project" value="InterPro"/>
</dbReference>
<comment type="catalytic activity">
    <reaction evidence="7">
        <text>an S-substituted L-cysteine + H2O = a thiol + pyruvate + NH4(+)</text>
        <dbReference type="Rhea" id="RHEA:18121"/>
        <dbReference type="ChEBI" id="CHEBI:15361"/>
        <dbReference type="ChEBI" id="CHEBI:15377"/>
        <dbReference type="ChEBI" id="CHEBI:28938"/>
        <dbReference type="ChEBI" id="CHEBI:29256"/>
        <dbReference type="ChEBI" id="CHEBI:58717"/>
        <dbReference type="EC" id="4.4.1.13"/>
    </reaction>
</comment>
<evidence type="ECO:0000256" key="1">
    <source>
        <dbReference type="ARBA" id="ARBA00001933"/>
    </source>
</evidence>
<dbReference type="AlphaFoldDB" id="A0A506TV89"/>
<dbReference type="InterPro" id="IPR000277">
    <property type="entry name" value="Cys/Met-Metab_PyrdxlP-dep_enz"/>
</dbReference>
<evidence type="ECO:0000256" key="3">
    <source>
        <dbReference type="ARBA" id="ARBA00022898"/>
    </source>
</evidence>
<dbReference type="InterPro" id="IPR054542">
    <property type="entry name" value="Cys_met_metab_PP"/>
</dbReference>
<comment type="similarity">
    <text evidence="2 9">Belongs to the trans-sulfuration enzymes family.</text>
</comment>
<evidence type="ECO:0000256" key="5">
    <source>
        <dbReference type="ARBA" id="ARBA00046315"/>
    </source>
</evidence>
<comment type="catalytic activity">
    <reaction evidence="6">
        <text>L,L-cystathionine + H2O = L-homocysteine + pyruvate + NH4(+)</text>
        <dbReference type="Rhea" id="RHEA:13965"/>
        <dbReference type="ChEBI" id="CHEBI:15361"/>
        <dbReference type="ChEBI" id="CHEBI:15377"/>
        <dbReference type="ChEBI" id="CHEBI:28938"/>
        <dbReference type="ChEBI" id="CHEBI:58161"/>
        <dbReference type="ChEBI" id="CHEBI:58199"/>
    </reaction>
</comment>
<evidence type="ECO:0000256" key="6">
    <source>
        <dbReference type="ARBA" id="ARBA00047517"/>
    </source>
</evidence>
<dbReference type="OrthoDB" id="9790858at2"/>
<dbReference type="NCBIfam" id="TIGR01324">
    <property type="entry name" value="cysta_beta_ly_B"/>
    <property type="match status" value="1"/>
</dbReference>
<dbReference type="PROSITE" id="PS00868">
    <property type="entry name" value="CYS_MET_METAB_PP"/>
    <property type="match status" value="1"/>
</dbReference>
<reference evidence="10 11" key="1">
    <citation type="submission" date="2019-06" db="EMBL/GenBank/DDBJ databases">
        <authorList>
            <person name="Li M."/>
        </authorList>
    </citation>
    <scope>NUCLEOTIDE SEQUENCE [LARGE SCALE GENOMIC DNA]</scope>
    <source>
        <strain evidence="10 11">BGMRC6574</strain>
    </source>
</reference>
<gene>
    <name evidence="10" type="primary">metC</name>
    <name evidence="10" type="ORF">FJU11_16730</name>
</gene>
<comment type="pathway">
    <text evidence="5">Amino-acid biosynthesis; L-methionine biosynthesis via de novo pathway; L-homocysteine from L-cystathionine: step 1/1.</text>
</comment>
<evidence type="ECO:0000256" key="7">
    <source>
        <dbReference type="ARBA" id="ARBA00047625"/>
    </source>
</evidence>